<accession>A0A9P5PSP6</accession>
<organism evidence="3 4">
    <name type="scientific">Rhodocollybia butyracea</name>
    <dbReference type="NCBI Taxonomy" id="206335"/>
    <lineage>
        <taxon>Eukaryota</taxon>
        <taxon>Fungi</taxon>
        <taxon>Dikarya</taxon>
        <taxon>Basidiomycota</taxon>
        <taxon>Agaricomycotina</taxon>
        <taxon>Agaricomycetes</taxon>
        <taxon>Agaricomycetidae</taxon>
        <taxon>Agaricales</taxon>
        <taxon>Marasmiineae</taxon>
        <taxon>Omphalotaceae</taxon>
        <taxon>Rhodocollybia</taxon>
    </lineage>
</organism>
<reference evidence="3" key="1">
    <citation type="submission" date="2020-11" db="EMBL/GenBank/DDBJ databases">
        <authorList>
            <consortium name="DOE Joint Genome Institute"/>
            <person name="Ahrendt S."/>
            <person name="Riley R."/>
            <person name="Andreopoulos W."/>
            <person name="Labutti K."/>
            <person name="Pangilinan J."/>
            <person name="Ruiz-Duenas F.J."/>
            <person name="Barrasa J.M."/>
            <person name="Sanchez-Garcia M."/>
            <person name="Camarero S."/>
            <person name="Miyauchi S."/>
            <person name="Serrano A."/>
            <person name="Linde D."/>
            <person name="Babiker R."/>
            <person name="Drula E."/>
            <person name="Ayuso-Fernandez I."/>
            <person name="Pacheco R."/>
            <person name="Padilla G."/>
            <person name="Ferreira P."/>
            <person name="Barriuso J."/>
            <person name="Kellner H."/>
            <person name="Castanera R."/>
            <person name="Alfaro M."/>
            <person name="Ramirez L."/>
            <person name="Pisabarro A.G."/>
            <person name="Kuo A."/>
            <person name="Tritt A."/>
            <person name="Lipzen A."/>
            <person name="He G."/>
            <person name="Yan M."/>
            <person name="Ng V."/>
            <person name="Cullen D."/>
            <person name="Martin F."/>
            <person name="Rosso M.-N."/>
            <person name="Henrissat B."/>
            <person name="Hibbett D."/>
            <person name="Martinez A.T."/>
            <person name="Grigoriev I.V."/>
        </authorList>
    </citation>
    <scope>NUCLEOTIDE SEQUENCE</scope>
    <source>
        <strain evidence="3">AH 40177</strain>
    </source>
</reference>
<evidence type="ECO:0000313" key="4">
    <source>
        <dbReference type="Proteomes" id="UP000772434"/>
    </source>
</evidence>
<gene>
    <name evidence="3" type="ORF">BDP27DRAFT_1447745</name>
</gene>
<proteinExistence type="predicted"/>
<evidence type="ECO:0000313" key="3">
    <source>
        <dbReference type="EMBL" id="KAF9069308.1"/>
    </source>
</evidence>
<evidence type="ECO:0000256" key="2">
    <source>
        <dbReference type="SAM" id="SignalP"/>
    </source>
</evidence>
<dbReference type="AlphaFoldDB" id="A0A9P5PSP6"/>
<keyword evidence="2" id="KW-0732">Signal</keyword>
<feature type="region of interest" description="Disordered" evidence="1">
    <location>
        <begin position="205"/>
        <end position="224"/>
    </location>
</feature>
<sequence>MRSALFLFTLIVSSILAVSPIPVPAGSPDAQATVSTTSLNSDSQNLRVTFMGSYGESLGDDIETVFDTRPKANTMAHSAITVMFGDFGFLNRNIIYRGLYKPRRPKDRRWLYVRVKGTGYGFMARGSEFRQAGKGEAAKRAGWKWYLALSSGEPKPGPFVPILGAPNTQASQSHQTPEVMKAIEAMQLEWEQLVREFVAHFMIKNANPPKPGEEGPGKPSHRTKLQLSRVPPLAMTFVDNDGKPFERQEGQGEIDLRFTVHINQVLNRMGSITYRNQPSLFQLHWFFTLVGGDRCTTTPCFGLVRKPLESGDILIVQPKPKGSGSSSRFDTIGTYPPTKPGAQLEDMKKVLEEEFMPHEDFSHPK</sequence>
<name>A0A9P5PSP6_9AGAR</name>
<dbReference type="Proteomes" id="UP000772434">
    <property type="component" value="Unassembled WGS sequence"/>
</dbReference>
<comment type="caution">
    <text evidence="3">The sequence shown here is derived from an EMBL/GenBank/DDBJ whole genome shotgun (WGS) entry which is preliminary data.</text>
</comment>
<protein>
    <submittedName>
        <fullName evidence="3">Uncharacterized protein</fullName>
    </submittedName>
</protein>
<feature type="chain" id="PRO_5040153383" evidence="2">
    <location>
        <begin position="18"/>
        <end position="365"/>
    </location>
</feature>
<feature type="signal peptide" evidence="2">
    <location>
        <begin position="1"/>
        <end position="17"/>
    </location>
</feature>
<dbReference type="EMBL" id="JADNRY010000052">
    <property type="protein sequence ID" value="KAF9069308.1"/>
    <property type="molecule type" value="Genomic_DNA"/>
</dbReference>
<feature type="region of interest" description="Disordered" evidence="1">
    <location>
        <begin position="319"/>
        <end position="342"/>
    </location>
</feature>
<keyword evidence="4" id="KW-1185">Reference proteome</keyword>
<evidence type="ECO:0000256" key="1">
    <source>
        <dbReference type="SAM" id="MobiDB-lite"/>
    </source>
</evidence>